<protein>
    <submittedName>
        <fullName evidence="1">Uncharacterized protein</fullName>
    </submittedName>
</protein>
<gene>
    <name evidence="1" type="ORF">FJTKL_05168</name>
</gene>
<evidence type="ECO:0000313" key="1">
    <source>
        <dbReference type="EMBL" id="KAL2293197.1"/>
    </source>
</evidence>
<dbReference type="Proteomes" id="UP001600888">
    <property type="component" value="Unassembled WGS sequence"/>
</dbReference>
<dbReference type="EMBL" id="JBAWTH010000001">
    <property type="protein sequence ID" value="KAL2293197.1"/>
    <property type="molecule type" value="Genomic_DNA"/>
</dbReference>
<evidence type="ECO:0000313" key="2">
    <source>
        <dbReference type="Proteomes" id="UP001600888"/>
    </source>
</evidence>
<proteinExistence type="predicted"/>
<comment type="caution">
    <text evidence="1">The sequence shown here is derived from an EMBL/GenBank/DDBJ whole genome shotgun (WGS) entry which is preliminary data.</text>
</comment>
<accession>A0ABR4FES1</accession>
<name>A0ABR4FES1_9PEZI</name>
<sequence>MPTSDHHITLGPLNHYHCLMDRLHHPSNDRSSRWTLPTFIASKSYQALFGSGSGAPCTSGAGFPSCAVLTASCVWSTLIFHTNLHGAEGLANLLGAVNLGGVDDEVQDTAGVPPLVVVPGDQLDEVVVKGDTGLGVEDGRGGVTVQVRGDNVVLNQGANNSCLREELTLQGTLSGGLDSLLDLVVGSTLLDTDGQVDNRDVGGGHTHGHAGELAVERGDDLADGLGGAGGGGDDVLGGATASTPVLGRGTVDGLLGGSVGVDGGHETLNDAELVVDNLGQGGQAVGGAGGVGDDVGAAVVGVLVDTHHVHGGIGGGGRDDDLLGTTLQVGLGLLGGGEDTGGLDDVGGAGLAPGDGGGVTLGVELDGLAVDGQVGAVDLDLTLEVSVGGVVLEHVGLVGGGGCRAREGASRKSTHSVGGLNEGVVDSNNVDVIVLDRVAEDDAADTAKSVDANLDDHFD</sequence>
<reference evidence="1 2" key="1">
    <citation type="submission" date="2024-03" db="EMBL/GenBank/DDBJ databases">
        <title>A high-quality draft genome sequence of Diaporthe vaccinii, a causative agent of upright dieback and viscid rot disease in cranberry plants.</title>
        <authorList>
            <person name="Sarrasin M."/>
            <person name="Lang B.F."/>
            <person name="Burger G."/>
        </authorList>
    </citation>
    <scope>NUCLEOTIDE SEQUENCE [LARGE SCALE GENOMIC DNA]</scope>
    <source>
        <strain evidence="1 2">IS7</strain>
    </source>
</reference>
<keyword evidence="2" id="KW-1185">Reference proteome</keyword>
<organism evidence="1 2">
    <name type="scientific">Diaporthe vaccinii</name>
    <dbReference type="NCBI Taxonomy" id="105482"/>
    <lineage>
        <taxon>Eukaryota</taxon>
        <taxon>Fungi</taxon>
        <taxon>Dikarya</taxon>
        <taxon>Ascomycota</taxon>
        <taxon>Pezizomycotina</taxon>
        <taxon>Sordariomycetes</taxon>
        <taxon>Sordariomycetidae</taxon>
        <taxon>Diaporthales</taxon>
        <taxon>Diaporthaceae</taxon>
        <taxon>Diaporthe</taxon>
        <taxon>Diaporthe eres species complex</taxon>
    </lineage>
</organism>